<name>A0A644ZMD5_9ZZZZ</name>
<dbReference type="EMBL" id="VSSQ01009403">
    <property type="protein sequence ID" value="MPM41528.1"/>
    <property type="molecule type" value="Genomic_DNA"/>
</dbReference>
<gene>
    <name evidence="1" type="ORF">SDC9_88183</name>
</gene>
<organism evidence="1">
    <name type="scientific">bioreactor metagenome</name>
    <dbReference type="NCBI Taxonomy" id="1076179"/>
    <lineage>
        <taxon>unclassified sequences</taxon>
        <taxon>metagenomes</taxon>
        <taxon>ecological metagenomes</taxon>
    </lineage>
</organism>
<evidence type="ECO:0000313" key="1">
    <source>
        <dbReference type="EMBL" id="MPM41528.1"/>
    </source>
</evidence>
<sequence length="90" mass="9718">MGNGDVLHGVTDCKQGAHIADGTADIERNAGGRHDFPRHLGNHGLLVSRRIKALHFEELNFRVDVINCLLQGLNLLFVVLFEGNGCGDAA</sequence>
<dbReference type="AlphaFoldDB" id="A0A644ZMD5"/>
<protein>
    <submittedName>
        <fullName evidence="1">Uncharacterized protein</fullName>
    </submittedName>
</protein>
<accession>A0A644ZMD5</accession>
<proteinExistence type="predicted"/>
<reference evidence="1" key="1">
    <citation type="submission" date="2019-08" db="EMBL/GenBank/DDBJ databases">
        <authorList>
            <person name="Kucharzyk K."/>
            <person name="Murdoch R.W."/>
            <person name="Higgins S."/>
            <person name="Loffler F."/>
        </authorList>
    </citation>
    <scope>NUCLEOTIDE SEQUENCE</scope>
</reference>
<comment type="caution">
    <text evidence="1">The sequence shown here is derived from an EMBL/GenBank/DDBJ whole genome shotgun (WGS) entry which is preliminary data.</text>
</comment>